<dbReference type="PANTHER" id="PTHR47706:SF9">
    <property type="entry name" value="NMRA-LIKE DOMAIN-CONTAINING PROTEIN-RELATED"/>
    <property type="match status" value="1"/>
</dbReference>
<proteinExistence type="predicted"/>
<evidence type="ECO:0000313" key="5">
    <source>
        <dbReference type="Proteomes" id="UP000184330"/>
    </source>
</evidence>
<accession>A0A1L7XH83</accession>
<dbReference type="PANTHER" id="PTHR47706">
    <property type="entry name" value="NMRA-LIKE FAMILY PROTEIN"/>
    <property type="match status" value="1"/>
</dbReference>
<dbReference type="Proteomes" id="UP000184330">
    <property type="component" value="Unassembled WGS sequence"/>
</dbReference>
<dbReference type="InterPro" id="IPR008030">
    <property type="entry name" value="NmrA-like"/>
</dbReference>
<keyword evidence="5" id="KW-1185">Reference proteome</keyword>
<dbReference type="Gene3D" id="3.90.25.10">
    <property type="entry name" value="UDP-galactose 4-epimerase, domain 1"/>
    <property type="match status" value="1"/>
</dbReference>
<dbReference type="InterPro" id="IPR051609">
    <property type="entry name" value="NmrA/Isoflavone_reductase-like"/>
</dbReference>
<keyword evidence="1" id="KW-0521">NADP</keyword>
<sequence>MASIKNVLVVGAKGNIGPVVVQHLLAANFNVSLLTRDSSTTTSFLNVRVYQTDYSEASLSEAFRGQDAVVSTISVLGKMVQTKLIDAAVTHGVKRFIPSDYAYKSYDMSEIERLVPLLHQRLKPNKIILDYLEEKGAKNPAFTWTAIGGGALFDWTLKTGFLGTSILNHTTTIIDSGNEPYITTTIPQIARAIVSVLQQPSQTANKYLTITSFSTTQNMILAAAEEATGKKFDVKRVAVDEWHKEGLDILDKGDFRGIGRLWGFLFWKDGQGKINDQGEGNELLGLPVEDMVEVIRTVARG</sequence>
<evidence type="ECO:0000259" key="3">
    <source>
        <dbReference type="Pfam" id="PF05368"/>
    </source>
</evidence>
<dbReference type="Gene3D" id="3.40.50.720">
    <property type="entry name" value="NAD(P)-binding Rossmann-like Domain"/>
    <property type="match status" value="1"/>
</dbReference>
<name>A0A1L7XH83_9HELO</name>
<dbReference type="GO" id="GO:0016491">
    <property type="term" value="F:oxidoreductase activity"/>
    <property type="evidence" value="ECO:0007669"/>
    <property type="project" value="UniProtKB-KW"/>
</dbReference>
<dbReference type="CDD" id="cd05259">
    <property type="entry name" value="PCBER_SDR_a"/>
    <property type="match status" value="1"/>
</dbReference>
<dbReference type="Pfam" id="PF05368">
    <property type="entry name" value="NmrA"/>
    <property type="match status" value="1"/>
</dbReference>
<evidence type="ECO:0000256" key="2">
    <source>
        <dbReference type="ARBA" id="ARBA00023002"/>
    </source>
</evidence>
<dbReference type="AlphaFoldDB" id="A0A1L7XH83"/>
<feature type="domain" description="NmrA-like" evidence="3">
    <location>
        <begin position="5"/>
        <end position="242"/>
    </location>
</feature>
<dbReference type="OrthoDB" id="9984533at2759"/>
<dbReference type="InterPro" id="IPR036291">
    <property type="entry name" value="NAD(P)-bd_dom_sf"/>
</dbReference>
<dbReference type="InterPro" id="IPR045312">
    <property type="entry name" value="PCBER-like"/>
</dbReference>
<organism evidence="4 5">
    <name type="scientific">Phialocephala subalpina</name>
    <dbReference type="NCBI Taxonomy" id="576137"/>
    <lineage>
        <taxon>Eukaryota</taxon>
        <taxon>Fungi</taxon>
        <taxon>Dikarya</taxon>
        <taxon>Ascomycota</taxon>
        <taxon>Pezizomycotina</taxon>
        <taxon>Leotiomycetes</taxon>
        <taxon>Helotiales</taxon>
        <taxon>Mollisiaceae</taxon>
        <taxon>Phialocephala</taxon>
        <taxon>Phialocephala fortinii species complex</taxon>
    </lineage>
</organism>
<evidence type="ECO:0000256" key="1">
    <source>
        <dbReference type="ARBA" id="ARBA00022857"/>
    </source>
</evidence>
<protein>
    <submittedName>
        <fullName evidence="4">Related to NmrA-like family protein</fullName>
    </submittedName>
</protein>
<keyword evidence="2" id="KW-0560">Oxidoreductase</keyword>
<reference evidence="4 5" key="1">
    <citation type="submission" date="2016-03" db="EMBL/GenBank/DDBJ databases">
        <authorList>
            <person name="Ploux O."/>
        </authorList>
    </citation>
    <scope>NUCLEOTIDE SEQUENCE [LARGE SCALE GENOMIC DNA]</scope>
    <source>
        <strain evidence="4 5">UAMH 11012</strain>
    </source>
</reference>
<gene>
    <name evidence="4" type="ORF">PAC_14311</name>
</gene>
<dbReference type="EMBL" id="FJOG01000026">
    <property type="protein sequence ID" value="CZR64413.1"/>
    <property type="molecule type" value="Genomic_DNA"/>
</dbReference>
<evidence type="ECO:0000313" key="4">
    <source>
        <dbReference type="EMBL" id="CZR64413.1"/>
    </source>
</evidence>
<dbReference type="SUPFAM" id="SSF51735">
    <property type="entry name" value="NAD(P)-binding Rossmann-fold domains"/>
    <property type="match status" value="1"/>
</dbReference>
<dbReference type="STRING" id="576137.A0A1L7XH83"/>